<accession>A0ABU3B4P1</accession>
<dbReference type="RefSeq" id="WP_311657194.1">
    <property type="nucleotide sequence ID" value="NZ_JAVRHY010000002.1"/>
</dbReference>
<comment type="caution">
    <text evidence="1">The sequence shown here is derived from an EMBL/GenBank/DDBJ whole genome shotgun (WGS) entry which is preliminary data.</text>
</comment>
<gene>
    <name evidence="1" type="ORF">RM531_02990</name>
</gene>
<dbReference type="Proteomes" id="UP001259982">
    <property type="component" value="Unassembled WGS sequence"/>
</dbReference>
<reference evidence="1 2" key="1">
    <citation type="submission" date="2023-09" db="EMBL/GenBank/DDBJ databases">
        <authorList>
            <person name="Rey-Velasco X."/>
        </authorList>
    </citation>
    <scope>NUCLEOTIDE SEQUENCE [LARGE SCALE GENOMIC DNA]</scope>
    <source>
        <strain evidence="1 2">P385</strain>
    </source>
</reference>
<sequence>MGVDARKCLADLARGEVGADDPLFAPMIHGLGAQIEALSPTEMVVDATRLGKGLGETRRVLGLSSLYVTVPSLAEAEALGAGVDLSVWPPRLTAPAGAAALEADEADAIADSPRLQASLELTRRLSATGDDAALLVGLTGPATLVEQLVPGSTGEEREDAFDYAGGFLTALVRAFGEAGAHAVVLQETVAAPDDEDGRELWEDALTPVANVARFHKMPVLLGFVGAAGPGPGDWPDQIVPCLAPGETAAQAGDDHVLMLPADPATWRGSADGTAMILTAGEVAVDTRIADLKTVIKALA</sequence>
<keyword evidence="2" id="KW-1185">Reference proteome</keyword>
<proteinExistence type="predicted"/>
<protein>
    <recommendedName>
        <fullName evidence="3">Uroporphyrinogen decarboxylase (URO-D) domain-containing protein</fullName>
    </recommendedName>
</protein>
<name>A0ABU3B4P1_9GAMM</name>
<evidence type="ECO:0000313" key="2">
    <source>
        <dbReference type="Proteomes" id="UP001259982"/>
    </source>
</evidence>
<evidence type="ECO:0000313" key="1">
    <source>
        <dbReference type="EMBL" id="MDT0617426.1"/>
    </source>
</evidence>
<dbReference type="InterPro" id="IPR038071">
    <property type="entry name" value="UROD/MetE-like_sf"/>
</dbReference>
<organism evidence="1 2">
    <name type="scientific">Spectribacter acetivorans</name>
    <dbReference type="NCBI Taxonomy" id="3075603"/>
    <lineage>
        <taxon>Bacteria</taxon>
        <taxon>Pseudomonadati</taxon>
        <taxon>Pseudomonadota</taxon>
        <taxon>Gammaproteobacteria</taxon>
        <taxon>Salinisphaerales</taxon>
        <taxon>Salinisphaeraceae</taxon>
        <taxon>Spectribacter</taxon>
    </lineage>
</organism>
<dbReference type="SUPFAM" id="SSF51726">
    <property type="entry name" value="UROD/MetE-like"/>
    <property type="match status" value="1"/>
</dbReference>
<evidence type="ECO:0008006" key="3">
    <source>
        <dbReference type="Google" id="ProtNLM"/>
    </source>
</evidence>
<dbReference type="Gene3D" id="3.20.20.210">
    <property type="match status" value="1"/>
</dbReference>
<dbReference type="EMBL" id="JAVRHY010000002">
    <property type="protein sequence ID" value="MDT0617426.1"/>
    <property type="molecule type" value="Genomic_DNA"/>
</dbReference>